<evidence type="ECO:0000313" key="2">
    <source>
        <dbReference type="EMBL" id="CAE7173758.1"/>
    </source>
</evidence>
<feature type="region of interest" description="Disordered" evidence="1">
    <location>
        <begin position="73"/>
        <end position="96"/>
    </location>
</feature>
<reference evidence="2" key="1">
    <citation type="submission" date="2021-01" db="EMBL/GenBank/DDBJ databases">
        <authorList>
            <person name="Kaushik A."/>
        </authorList>
    </citation>
    <scope>NUCLEOTIDE SEQUENCE</scope>
    <source>
        <strain evidence="2">AG5</strain>
    </source>
</reference>
<evidence type="ECO:0000256" key="1">
    <source>
        <dbReference type="SAM" id="MobiDB-lite"/>
    </source>
</evidence>
<dbReference type="AlphaFoldDB" id="A0A8H3I036"/>
<name>A0A8H3I036_9AGAM</name>
<dbReference type="EMBL" id="CAJNJQ010002376">
    <property type="protein sequence ID" value="CAE7173758.1"/>
    <property type="molecule type" value="Genomic_DNA"/>
</dbReference>
<evidence type="ECO:0000313" key="3">
    <source>
        <dbReference type="Proteomes" id="UP000663827"/>
    </source>
</evidence>
<feature type="region of interest" description="Disordered" evidence="1">
    <location>
        <begin position="21"/>
        <end position="43"/>
    </location>
</feature>
<dbReference type="Proteomes" id="UP000663827">
    <property type="component" value="Unassembled WGS sequence"/>
</dbReference>
<gene>
    <name evidence="2" type="ORF">RDB_LOCUS109399</name>
</gene>
<organism evidence="2 3">
    <name type="scientific">Rhizoctonia solani</name>
    <dbReference type="NCBI Taxonomy" id="456999"/>
    <lineage>
        <taxon>Eukaryota</taxon>
        <taxon>Fungi</taxon>
        <taxon>Dikarya</taxon>
        <taxon>Basidiomycota</taxon>
        <taxon>Agaricomycotina</taxon>
        <taxon>Agaricomycetes</taxon>
        <taxon>Cantharellales</taxon>
        <taxon>Ceratobasidiaceae</taxon>
        <taxon>Rhizoctonia</taxon>
    </lineage>
</organism>
<proteinExistence type="predicted"/>
<sequence length="115" mass="12546">MPSAATACSLSPFAVLPSPVAHHASPSVPTIQPPDPGSSTWAWLSRRPKEAEIAARIGLRTRWTHEWTQCRRDAEPEADEVPETPPPGSTIVISSDDEPALQRLPLPYIVFSMQP</sequence>
<accession>A0A8H3I036</accession>
<protein>
    <submittedName>
        <fullName evidence="2">Uncharacterized protein</fullName>
    </submittedName>
</protein>
<comment type="caution">
    <text evidence="2">The sequence shown here is derived from an EMBL/GenBank/DDBJ whole genome shotgun (WGS) entry which is preliminary data.</text>
</comment>